<dbReference type="GeneTree" id="ENSGT00510000050664"/>
<sequence length="231" mass="27141">KLNIPQSTVHKILKVKLHEHAYKIQVVQMLQEEDYHARLDFCQQFKSKIHNSPGFLDELTFSDETTFHISGKVNRHNCRIWGTEKPQEVWQHERDSPKINVWCALRKSRIIGPFFFEEATVNGEHYLAMLQNFFIPELRRLNLSDSTFFQQDGAPCHYASNVRQLLNAVFPDKWIGRHGPIAWPPRLLDLSPLDYFLWGYVKTVVYSSKLQSLDELRARITNAIHKITQQQ</sequence>
<proteinExistence type="predicted"/>
<dbReference type="PANTHER" id="PTHR47326">
    <property type="entry name" value="TRANSPOSABLE ELEMENT TC3 TRANSPOSASE-LIKE PROTEIN"/>
    <property type="match status" value="1"/>
</dbReference>
<dbReference type="Pfam" id="PF13358">
    <property type="entry name" value="DDE_3"/>
    <property type="match status" value="1"/>
</dbReference>
<feature type="domain" description="Tc1-like transposase DDE" evidence="1">
    <location>
        <begin position="59"/>
        <end position="217"/>
    </location>
</feature>
<reference evidence="2" key="2">
    <citation type="submission" date="2025-08" db="UniProtKB">
        <authorList>
            <consortium name="Ensembl"/>
        </authorList>
    </citation>
    <scope>IDENTIFICATION</scope>
</reference>
<dbReference type="InterPro" id="IPR038717">
    <property type="entry name" value="Tc1-like_DDE_dom"/>
</dbReference>
<dbReference type="GO" id="GO:0003676">
    <property type="term" value="F:nucleic acid binding"/>
    <property type="evidence" value="ECO:0007669"/>
    <property type="project" value="InterPro"/>
</dbReference>
<dbReference type="Gene3D" id="3.30.420.10">
    <property type="entry name" value="Ribonuclease H-like superfamily/Ribonuclease H"/>
    <property type="match status" value="1"/>
</dbReference>
<evidence type="ECO:0000259" key="1">
    <source>
        <dbReference type="Pfam" id="PF13358"/>
    </source>
</evidence>
<dbReference type="EMBL" id="AFYH01092452">
    <property type="status" value="NOT_ANNOTATED_CDS"/>
    <property type="molecule type" value="Genomic_DNA"/>
</dbReference>
<evidence type="ECO:0000313" key="2">
    <source>
        <dbReference type="Ensembl" id="ENSLACP00000011562.1"/>
    </source>
</evidence>
<name>H3APJ1_LATCH</name>
<reference evidence="2" key="3">
    <citation type="submission" date="2025-09" db="UniProtKB">
        <authorList>
            <consortium name="Ensembl"/>
        </authorList>
    </citation>
    <scope>IDENTIFICATION</scope>
</reference>
<accession>H3APJ1</accession>
<dbReference type="Proteomes" id="UP000008672">
    <property type="component" value="Unassembled WGS sequence"/>
</dbReference>
<dbReference type="InterPro" id="IPR036397">
    <property type="entry name" value="RNaseH_sf"/>
</dbReference>
<dbReference type="HOGENOM" id="CLU_033666_11_0_1"/>
<dbReference type="OMA" id="IASTEWP"/>
<dbReference type="Bgee" id="ENSLACG00000010174">
    <property type="expression patterns" value="Expressed in chordate pharynx and 6 other cell types or tissues"/>
</dbReference>
<reference evidence="3" key="1">
    <citation type="submission" date="2011-08" db="EMBL/GenBank/DDBJ databases">
        <title>The draft genome of Latimeria chalumnae.</title>
        <authorList>
            <person name="Di Palma F."/>
            <person name="Alfoldi J."/>
            <person name="Johnson J."/>
            <person name="Berlin A."/>
            <person name="Gnerre S."/>
            <person name="Jaffe D."/>
            <person name="MacCallum I."/>
            <person name="Young S."/>
            <person name="Walker B.J."/>
            <person name="Lander E."/>
            <person name="Lindblad-Toh K."/>
        </authorList>
    </citation>
    <scope>NUCLEOTIDE SEQUENCE [LARGE SCALE GENOMIC DNA]</scope>
    <source>
        <strain evidence="3">Wild caught</strain>
    </source>
</reference>
<dbReference type="AlphaFoldDB" id="H3APJ1"/>
<dbReference type="InParanoid" id="H3APJ1"/>
<dbReference type="eggNOG" id="ENOG502S51P">
    <property type="taxonomic scope" value="Eukaryota"/>
</dbReference>
<organism evidence="2 3">
    <name type="scientific">Latimeria chalumnae</name>
    <name type="common">Coelacanth</name>
    <dbReference type="NCBI Taxonomy" id="7897"/>
    <lineage>
        <taxon>Eukaryota</taxon>
        <taxon>Metazoa</taxon>
        <taxon>Chordata</taxon>
        <taxon>Craniata</taxon>
        <taxon>Vertebrata</taxon>
        <taxon>Euteleostomi</taxon>
        <taxon>Coelacanthiformes</taxon>
        <taxon>Coelacanthidae</taxon>
        <taxon>Latimeria</taxon>
    </lineage>
</organism>
<keyword evidence="3" id="KW-1185">Reference proteome</keyword>
<dbReference type="Ensembl" id="ENSLACT00000011651.1">
    <property type="protein sequence ID" value="ENSLACP00000011562.1"/>
    <property type="gene ID" value="ENSLACG00000010174.1"/>
</dbReference>
<evidence type="ECO:0000313" key="3">
    <source>
        <dbReference type="Proteomes" id="UP000008672"/>
    </source>
</evidence>
<protein>
    <recommendedName>
        <fullName evidence="1">Tc1-like transposase DDE domain-containing protein</fullName>
    </recommendedName>
</protein>
<dbReference type="PANTHER" id="PTHR47326:SF1">
    <property type="entry name" value="HTH PSQ-TYPE DOMAIN-CONTAINING PROTEIN"/>
    <property type="match status" value="1"/>
</dbReference>